<reference evidence="7 8" key="1">
    <citation type="journal article" date="2015" name="Genome Announc.">
        <title>Expanding the biotechnology potential of lactobacilli through comparative genomics of 213 strains and associated genera.</title>
        <authorList>
            <person name="Sun Z."/>
            <person name="Harris H.M."/>
            <person name="McCann A."/>
            <person name="Guo C."/>
            <person name="Argimon S."/>
            <person name="Zhang W."/>
            <person name="Yang X."/>
            <person name="Jeffery I.B."/>
            <person name="Cooney J.C."/>
            <person name="Kagawa T.F."/>
            <person name="Liu W."/>
            <person name="Song Y."/>
            <person name="Salvetti E."/>
            <person name="Wrobel A."/>
            <person name="Rasinkangas P."/>
            <person name="Parkhill J."/>
            <person name="Rea M.C."/>
            <person name="O'Sullivan O."/>
            <person name="Ritari J."/>
            <person name="Douillard F.P."/>
            <person name="Paul Ross R."/>
            <person name="Yang R."/>
            <person name="Briner A.E."/>
            <person name="Felis G.E."/>
            <person name="de Vos W.M."/>
            <person name="Barrangou R."/>
            <person name="Klaenhammer T.R."/>
            <person name="Caufield P.W."/>
            <person name="Cui Y."/>
            <person name="Zhang H."/>
            <person name="O'Toole P.W."/>
        </authorList>
    </citation>
    <scope>NUCLEOTIDE SEQUENCE [LARGE SCALE GENOMIC DNA]</scope>
    <source>
        <strain evidence="7 8">DSM 22467</strain>
    </source>
</reference>
<feature type="region of interest" description="Disordered" evidence="4">
    <location>
        <begin position="41"/>
        <end position="168"/>
    </location>
</feature>
<dbReference type="STRING" id="616990.IV54_GL001806"/>
<keyword evidence="2 5" id="KW-0732">Signal</keyword>
<feature type="compositionally biased region" description="Polar residues" evidence="4">
    <location>
        <begin position="93"/>
        <end position="103"/>
    </location>
</feature>
<evidence type="ECO:0000256" key="1">
    <source>
        <dbReference type="ARBA" id="ARBA00022614"/>
    </source>
</evidence>
<feature type="compositionally biased region" description="Acidic residues" evidence="4">
    <location>
        <begin position="626"/>
        <end position="653"/>
    </location>
</feature>
<dbReference type="PROSITE" id="PS51450">
    <property type="entry name" value="LRR"/>
    <property type="match status" value="1"/>
</dbReference>
<feature type="compositionally biased region" description="Low complexity" evidence="4">
    <location>
        <begin position="41"/>
        <end position="69"/>
    </location>
</feature>
<feature type="compositionally biased region" description="Basic and acidic residues" evidence="4">
    <location>
        <begin position="105"/>
        <end position="124"/>
    </location>
</feature>
<dbReference type="NCBIfam" id="TIGR03715">
    <property type="entry name" value="KxYKxGKxW"/>
    <property type="match status" value="1"/>
</dbReference>
<sequence length="718" mass="77463">MMFHSEDQNIHYKMYKKGKTWIFAGIVTTALALGVAAPQAAHADTTDDGTVATTQGSEKTTTGEVTLTTPKVETEAVTVPDTTQDQSEEKGQGATQDPETQAEQSDEHKQNDLEEPVKKDKTDKNVTANNDDQKADTSDKQATVDSNQSNDSEEQVNQQVKRLARSVQAPVATPKIAVKDLETIDQWMPNQKLQQVVLLQLRKQNPGKTWNSVADITKDDMALLTSLVAYGSNESGGIDTYNNRKPFSIEGLQYAVNLTRIEMGTNFNYASQKYYGDIVDISPLADLTKLQTVYLQQNRIEDISPLKNLTNITKLQLQFNAISDFTPIAGRKYSTFSATNQVVFLPPIKINSKTRKGHLVFQFKNENGEIVPLEARKGIAYPDRVVGSGNSISLVYKLYWNGGTAEVDGEGGLYFTGLQDQIPGITEYPGFNIDPLDENFYLTGAVTTQFPGGYTVDVGVVQPYVIGDMGGAVTAHYQDKDGKELAPDVVLDDGFIGDDYTTTAAEVEGYTLTKTPDNATGKYAEGPTDVYYIYESKTDPVDPPVVNPAADVTVTVHYQTADGKTVAPDQIFTGKQGTTYTTSPVTVEGYALVETPGNASGTLGDGDITVTYIYAPLDTDGGGDLVDPEDPDTDTDEDGDDGDVATPDTDDGGSGDQIVTGKDPIKGGTTNLASRPATNAAKTNLPQTGEQHRSTGLWGVVVLLGSLLGLAGTRRKEQ</sequence>
<accession>A0A0R2LRT8</accession>
<dbReference type="Proteomes" id="UP000051906">
    <property type="component" value="Unassembled WGS sequence"/>
</dbReference>
<protein>
    <recommendedName>
        <fullName evidence="6">MucBP domain-containing protein</fullName>
    </recommendedName>
</protein>
<evidence type="ECO:0000256" key="5">
    <source>
        <dbReference type="SAM" id="SignalP"/>
    </source>
</evidence>
<dbReference type="NCBIfam" id="TIGR01167">
    <property type="entry name" value="LPXTG_anchor"/>
    <property type="match status" value="1"/>
</dbReference>
<evidence type="ECO:0000313" key="7">
    <source>
        <dbReference type="EMBL" id="KRO03959.1"/>
    </source>
</evidence>
<feature type="region of interest" description="Disordered" evidence="4">
    <location>
        <begin position="618"/>
        <end position="692"/>
    </location>
</feature>
<dbReference type="Pfam" id="PF12799">
    <property type="entry name" value="LRR_4"/>
    <property type="match status" value="1"/>
</dbReference>
<keyword evidence="3" id="KW-0677">Repeat</keyword>
<dbReference type="AlphaFoldDB" id="A0A0R2LRT8"/>
<feature type="compositionally biased region" description="Polar residues" evidence="4">
    <location>
        <begin position="140"/>
        <end position="160"/>
    </location>
</feature>
<dbReference type="InterPro" id="IPR032675">
    <property type="entry name" value="LRR_dom_sf"/>
</dbReference>
<gene>
    <name evidence="7" type="ORF">IV54_GL001806</name>
</gene>
<dbReference type="InterPro" id="IPR022263">
    <property type="entry name" value="KxYKxGKxW"/>
</dbReference>
<dbReference type="Gene3D" id="3.80.10.10">
    <property type="entry name" value="Ribonuclease Inhibitor"/>
    <property type="match status" value="1"/>
</dbReference>
<keyword evidence="8" id="KW-1185">Reference proteome</keyword>
<dbReference type="OrthoDB" id="2307220at2"/>
<evidence type="ECO:0000256" key="4">
    <source>
        <dbReference type="SAM" id="MobiDB-lite"/>
    </source>
</evidence>
<dbReference type="Pfam" id="PF06458">
    <property type="entry name" value="MucBP"/>
    <property type="match status" value="2"/>
</dbReference>
<evidence type="ECO:0000259" key="6">
    <source>
        <dbReference type="Pfam" id="PF06458"/>
    </source>
</evidence>
<dbReference type="SUPFAM" id="SSF52058">
    <property type="entry name" value="L domain-like"/>
    <property type="match status" value="1"/>
</dbReference>
<dbReference type="EMBL" id="JQCA01000048">
    <property type="protein sequence ID" value="KRO03959.1"/>
    <property type="molecule type" value="Genomic_DNA"/>
</dbReference>
<feature type="domain" description="MucBP" evidence="6">
    <location>
        <begin position="553"/>
        <end position="614"/>
    </location>
</feature>
<evidence type="ECO:0000256" key="2">
    <source>
        <dbReference type="ARBA" id="ARBA00022729"/>
    </source>
</evidence>
<feature type="chain" id="PRO_5006420121" description="MucBP domain-containing protein" evidence="5">
    <location>
        <begin position="44"/>
        <end position="718"/>
    </location>
</feature>
<proteinExistence type="predicted"/>
<feature type="compositionally biased region" description="Polar residues" evidence="4">
    <location>
        <begin position="668"/>
        <end position="689"/>
    </location>
</feature>
<organism evidence="7 8">
    <name type="scientific">Levilactobacillus paucivorans</name>
    <dbReference type="NCBI Taxonomy" id="616990"/>
    <lineage>
        <taxon>Bacteria</taxon>
        <taxon>Bacillati</taxon>
        <taxon>Bacillota</taxon>
        <taxon>Bacilli</taxon>
        <taxon>Lactobacillales</taxon>
        <taxon>Lactobacillaceae</taxon>
        <taxon>Levilactobacillus</taxon>
    </lineage>
</organism>
<dbReference type="InterPro" id="IPR025875">
    <property type="entry name" value="Leu-rich_rpt_4"/>
</dbReference>
<dbReference type="Pfam" id="PF19258">
    <property type="entry name" value="KxYKxGKxW_sig"/>
    <property type="match status" value="1"/>
</dbReference>
<evidence type="ECO:0000256" key="3">
    <source>
        <dbReference type="ARBA" id="ARBA00022737"/>
    </source>
</evidence>
<dbReference type="PATRIC" id="fig|616990.3.peg.1916"/>
<feature type="domain" description="MucBP" evidence="6">
    <location>
        <begin position="473"/>
        <end position="535"/>
    </location>
</feature>
<dbReference type="Gene3D" id="3.10.20.320">
    <property type="entry name" value="Putative peptidoglycan bound protein (lpxtg motif)"/>
    <property type="match status" value="2"/>
</dbReference>
<evidence type="ECO:0000313" key="8">
    <source>
        <dbReference type="Proteomes" id="UP000051906"/>
    </source>
</evidence>
<dbReference type="InterPro" id="IPR001611">
    <property type="entry name" value="Leu-rich_rpt"/>
</dbReference>
<keyword evidence="1" id="KW-0433">Leucine-rich repeat</keyword>
<feature type="signal peptide" evidence="5">
    <location>
        <begin position="1"/>
        <end position="43"/>
    </location>
</feature>
<name>A0A0R2LRT8_9LACO</name>
<comment type="caution">
    <text evidence="7">The sequence shown here is derived from an EMBL/GenBank/DDBJ whole genome shotgun (WGS) entry which is preliminary data.</text>
</comment>
<dbReference type="InterPro" id="IPR009459">
    <property type="entry name" value="MucBP_dom"/>
</dbReference>